<proteinExistence type="predicted"/>
<dbReference type="AlphaFoldDB" id="A0A485CSK7"/>
<dbReference type="EMBL" id="CAADJD010000028">
    <property type="protein sequence ID" value="VFS87501.1"/>
    <property type="molecule type" value="Genomic_DNA"/>
</dbReference>
<evidence type="ECO:0000313" key="2">
    <source>
        <dbReference type="Proteomes" id="UP000401081"/>
    </source>
</evidence>
<name>A0A485CSK7_KLUCR</name>
<evidence type="ECO:0000313" key="1">
    <source>
        <dbReference type="EMBL" id="VFS87501.1"/>
    </source>
</evidence>
<protein>
    <submittedName>
        <fullName evidence="1">Uncharacterized protein</fullName>
    </submittedName>
</protein>
<reference evidence="1 2" key="1">
    <citation type="submission" date="2019-03" db="EMBL/GenBank/DDBJ databases">
        <authorList>
            <consortium name="Pathogen Informatics"/>
        </authorList>
    </citation>
    <scope>NUCLEOTIDE SEQUENCE [LARGE SCALE GENOMIC DNA]</scope>
    <source>
        <strain evidence="1 2">NCTC12993</strain>
    </source>
</reference>
<organism evidence="1 2">
    <name type="scientific">Kluyvera cryocrescens</name>
    <name type="common">Kluyvera citrophila</name>
    <dbReference type="NCBI Taxonomy" id="580"/>
    <lineage>
        <taxon>Bacteria</taxon>
        <taxon>Pseudomonadati</taxon>
        <taxon>Pseudomonadota</taxon>
        <taxon>Gammaproteobacteria</taxon>
        <taxon>Enterobacterales</taxon>
        <taxon>Enterobacteriaceae</taxon>
        <taxon>Kluyvera</taxon>
    </lineage>
</organism>
<accession>A0A485CSK7</accession>
<gene>
    <name evidence="1" type="ORF">NCTC12993_06938</name>
</gene>
<keyword evidence="2" id="KW-1185">Reference proteome</keyword>
<dbReference type="Proteomes" id="UP000401081">
    <property type="component" value="Unassembled WGS sequence"/>
</dbReference>
<sequence>MVRQKCSGIRRSYLVHEVLWEKYYIWPRKNYSKQRDNSKLIGELNYHTT</sequence>